<comment type="caution">
    <text evidence="1">The sequence shown here is derived from an EMBL/GenBank/DDBJ whole genome shotgun (WGS) entry which is preliminary data.</text>
</comment>
<sequence>MGVPSGDEGLGWTMPIYIKCVPPYPQEAVILERLEGNFQFPIPNFLQLFCIYTEDFSQKKSVFF</sequence>
<accession>A0A0C1MZA1</accession>
<dbReference type="AlphaFoldDB" id="A0A0C1MZA1"/>
<evidence type="ECO:0000313" key="1">
    <source>
        <dbReference type="EMBL" id="KIE07657.1"/>
    </source>
</evidence>
<proteinExistence type="predicted"/>
<dbReference type="EMBL" id="JHEG02000059">
    <property type="protein sequence ID" value="KIE07657.1"/>
    <property type="molecule type" value="Genomic_DNA"/>
</dbReference>
<protein>
    <submittedName>
        <fullName evidence="1">Uncharacterized protein</fullName>
    </submittedName>
</protein>
<gene>
    <name evidence="1" type="ORF">DA73_0242250</name>
</gene>
<name>A0A0C1MZA1_9CYAN</name>
<organism evidence="1">
    <name type="scientific">Tolypothrix bouteillei VB521301</name>
    <dbReference type="NCBI Taxonomy" id="1479485"/>
    <lineage>
        <taxon>Bacteria</taxon>
        <taxon>Bacillati</taxon>
        <taxon>Cyanobacteriota</taxon>
        <taxon>Cyanophyceae</taxon>
        <taxon>Nostocales</taxon>
        <taxon>Tolypothrichaceae</taxon>
        <taxon>Tolypothrix</taxon>
    </lineage>
</organism>
<reference evidence="1" key="1">
    <citation type="journal article" date="2015" name="Genome Announc.">
        <title>Draft Genome Sequence of Tolypothrix boutellei Strain VB521301.</title>
        <authorList>
            <person name="Chandrababunaidu M.M."/>
            <person name="Singh D."/>
            <person name="Sen D."/>
            <person name="Bhan S."/>
            <person name="Das S."/>
            <person name="Gupta A."/>
            <person name="Adhikary S.P."/>
            <person name="Tripathy S."/>
        </authorList>
    </citation>
    <scope>NUCLEOTIDE SEQUENCE</scope>
    <source>
        <strain evidence="1">VB521301</strain>
    </source>
</reference>